<keyword evidence="3" id="KW-1185">Reference proteome</keyword>
<proteinExistence type="predicted"/>
<dbReference type="AlphaFoldDB" id="A0A368Z906"/>
<dbReference type="RefSeq" id="WP_114347675.1">
    <property type="nucleotide sequence ID" value="NZ_QPJL01000001.1"/>
</dbReference>
<evidence type="ECO:0000256" key="1">
    <source>
        <dbReference type="SAM" id="SignalP"/>
    </source>
</evidence>
<dbReference type="Proteomes" id="UP000253345">
    <property type="component" value="Unassembled WGS sequence"/>
</dbReference>
<sequence>MRIGLAVMVMMLASGAVLADEAAPAKDERLWTCGTSIAGEPTEINYVRDAEFRENVGRLEKNFSGWGRISCPGYVTLREILRRNEMTDDGSYCLLWDKANDTYIGARIGARKGNALCRKTFCERVNGARAATFRSANSLAIAGYDAVTQRPGAAILAATSGQMVGTLEVAGTAAAGVAASPVAVGALVIGTAAAGGTMWYCAEE</sequence>
<comment type="caution">
    <text evidence="2">The sequence shown here is derived from an EMBL/GenBank/DDBJ whole genome shotgun (WGS) entry which is preliminary data.</text>
</comment>
<keyword evidence="1" id="KW-0732">Signal</keyword>
<organism evidence="2 3">
    <name type="scientific">Paracoccus lutimaris</name>
    <dbReference type="NCBI Taxonomy" id="1490030"/>
    <lineage>
        <taxon>Bacteria</taxon>
        <taxon>Pseudomonadati</taxon>
        <taxon>Pseudomonadota</taxon>
        <taxon>Alphaproteobacteria</taxon>
        <taxon>Rhodobacterales</taxon>
        <taxon>Paracoccaceae</taxon>
        <taxon>Paracoccus</taxon>
    </lineage>
</organism>
<name>A0A368Z906_9RHOB</name>
<dbReference type="EMBL" id="QPJL01000001">
    <property type="protein sequence ID" value="RCW88945.1"/>
    <property type="molecule type" value="Genomic_DNA"/>
</dbReference>
<protein>
    <submittedName>
        <fullName evidence="2">Uncharacterized protein</fullName>
    </submittedName>
</protein>
<reference evidence="2 3" key="1">
    <citation type="submission" date="2018-07" db="EMBL/GenBank/DDBJ databases">
        <title>Genomic Encyclopedia of Type Strains, Phase III (KMG-III): the genomes of soil and plant-associated and newly described type strains.</title>
        <authorList>
            <person name="Whitman W."/>
        </authorList>
    </citation>
    <scope>NUCLEOTIDE SEQUENCE [LARGE SCALE GENOMIC DNA]</scope>
    <source>
        <strain evidence="2 3">CECT 8525</strain>
    </source>
</reference>
<dbReference type="OrthoDB" id="7689671at2"/>
<feature type="signal peptide" evidence="1">
    <location>
        <begin position="1"/>
        <end position="19"/>
    </location>
</feature>
<evidence type="ECO:0000313" key="2">
    <source>
        <dbReference type="EMBL" id="RCW88945.1"/>
    </source>
</evidence>
<accession>A0A368Z906</accession>
<evidence type="ECO:0000313" key="3">
    <source>
        <dbReference type="Proteomes" id="UP000253345"/>
    </source>
</evidence>
<gene>
    <name evidence="2" type="ORF">DFP89_101384</name>
</gene>
<feature type="chain" id="PRO_5016760262" evidence="1">
    <location>
        <begin position="20"/>
        <end position="204"/>
    </location>
</feature>